<dbReference type="GO" id="GO:0003978">
    <property type="term" value="F:UDP-glucose 4-epimerase activity"/>
    <property type="evidence" value="ECO:0007669"/>
    <property type="project" value="UniProtKB-EC"/>
</dbReference>
<dbReference type="PANTHER" id="PTHR43725">
    <property type="entry name" value="UDP-GLUCOSE 4-EPIMERASE"/>
    <property type="match status" value="1"/>
</dbReference>
<evidence type="ECO:0000256" key="6">
    <source>
        <dbReference type="ARBA" id="ARBA00018569"/>
    </source>
</evidence>
<comment type="pathway">
    <text evidence="3">Carbohydrate metabolism; galactose metabolism.</text>
</comment>
<dbReference type="Pfam" id="PF16363">
    <property type="entry name" value="GDP_Man_Dehyd"/>
    <property type="match status" value="1"/>
</dbReference>
<evidence type="ECO:0000256" key="5">
    <source>
        <dbReference type="ARBA" id="ARBA00013189"/>
    </source>
</evidence>
<name>A0A3A1YT95_9GAMM</name>
<dbReference type="InterPro" id="IPR016040">
    <property type="entry name" value="NAD(P)-bd_dom"/>
</dbReference>
<dbReference type="OrthoDB" id="9803010at2"/>
<evidence type="ECO:0000256" key="2">
    <source>
        <dbReference type="ARBA" id="ARBA00001911"/>
    </source>
</evidence>
<evidence type="ECO:0000256" key="4">
    <source>
        <dbReference type="ARBA" id="ARBA00007637"/>
    </source>
</evidence>
<dbReference type="InterPro" id="IPR005886">
    <property type="entry name" value="UDP_G4E"/>
</dbReference>
<dbReference type="EC" id="5.1.3.2" evidence="5"/>
<evidence type="ECO:0000256" key="10">
    <source>
        <dbReference type="ARBA" id="ARBA00033067"/>
    </source>
</evidence>
<evidence type="ECO:0000256" key="3">
    <source>
        <dbReference type="ARBA" id="ARBA00004947"/>
    </source>
</evidence>
<sequence length="345" mass="39355">MTQKTKTILVTGGLGFIGSHTALELVEQGYEVVIVDNLYNSYPESETNIRRLLTPEQNLRLHVNFLDLCDKNALSIIFRNYQISQVIHFAAYKAVGESCAEPIKYYRNNLITTLSLVETMLEHNCYDLVYSSSMTVYGDTQEPPHAEDSIVYGVVSNPYAQTKVFNEIILKDITNTAKLRVITLRYANPVAAHPSGKLGEVYRKPLNVFPAIYDTYLGKQPILKLFGDQYPTKDGTCERDYIHIMDLVEGHILTLNYFDQHPELKFESFNLCSGTPYSVKEIVQAFNEVSDRFIQTEIVEPRPGDLATNYACPKKAQRLLGFTTKRDLKQMCIDSVRYLQYLTQK</sequence>
<dbReference type="NCBIfam" id="TIGR01179">
    <property type="entry name" value="galE"/>
    <property type="match status" value="1"/>
</dbReference>
<dbReference type="GO" id="GO:0006012">
    <property type="term" value="P:galactose metabolic process"/>
    <property type="evidence" value="ECO:0007669"/>
    <property type="project" value="UniProtKB-UniPathway"/>
</dbReference>
<comment type="cofactor">
    <cofactor evidence="2">
        <name>NAD(+)</name>
        <dbReference type="ChEBI" id="CHEBI:57540"/>
    </cofactor>
</comment>
<dbReference type="GO" id="GO:0005829">
    <property type="term" value="C:cytosol"/>
    <property type="evidence" value="ECO:0007669"/>
    <property type="project" value="TreeGrafter"/>
</dbReference>
<keyword evidence="7" id="KW-0520">NAD</keyword>
<dbReference type="UniPathway" id="UPA00214"/>
<dbReference type="Gene3D" id="3.40.50.720">
    <property type="entry name" value="NAD(P)-binding Rossmann-like Domain"/>
    <property type="match status" value="1"/>
</dbReference>
<dbReference type="PANTHER" id="PTHR43725:SF47">
    <property type="entry name" value="UDP-GLUCOSE 4-EPIMERASE"/>
    <property type="match status" value="1"/>
</dbReference>
<evidence type="ECO:0000313" key="13">
    <source>
        <dbReference type="Proteomes" id="UP000265916"/>
    </source>
</evidence>
<evidence type="ECO:0000256" key="8">
    <source>
        <dbReference type="ARBA" id="ARBA00023235"/>
    </source>
</evidence>
<dbReference type="InterPro" id="IPR036291">
    <property type="entry name" value="NAD(P)-bd_dom_sf"/>
</dbReference>
<keyword evidence="13" id="KW-1185">Reference proteome</keyword>
<dbReference type="EMBL" id="NRJG01000007">
    <property type="protein sequence ID" value="RIY40469.1"/>
    <property type="molecule type" value="Genomic_DNA"/>
</dbReference>
<dbReference type="SUPFAM" id="SSF51735">
    <property type="entry name" value="NAD(P)-binding Rossmann-fold domains"/>
    <property type="match status" value="1"/>
</dbReference>
<dbReference type="Gene3D" id="3.90.25.10">
    <property type="entry name" value="UDP-galactose 4-epimerase, domain 1"/>
    <property type="match status" value="1"/>
</dbReference>
<comment type="catalytic activity">
    <reaction evidence="1">
        <text>UDP-alpha-D-glucose = UDP-alpha-D-galactose</text>
        <dbReference type="Rhea" id="RHEA:22168"/>
        <dbReference type="ChEBI" id="CHEBI:58885"/>
        <dbReference type="ChEBI" id="CHEBI:66914"/>
        <dbReference type="EC" id="5.1.3.2"/>
    </reaction>
</comment>
<evidence type="ECO:0000313" key="12">
    <source>
        <dbReference type="EMBL" id="RIY40469.1"/>
    </source>
</evidence>
<evidence type="ECO:0000256" key="9">
    <source>
        <dbReference type="ARBA" id="ARBA00031367"/>
    </source>
</evidence>
<evidence type="ECO:0000256" key="7">
    <source>
        <dbReference type="ARBA" id="ARBA00023027"/>
    </source>
</evidence>
<protein>
    <recommendedName>
        <fullName evidence="6">UDP-glucose 4-epimerase</fullName>
        <ecNumber evidence="5">5.1.3.2</ecNumber>
    </recommendedName>
    <alternativeName>
        <fullName evidence="10">Galactowaldenase</fullName>
    </alternativeName>
    <alternativeName>
        <fullName evidence="9">UDP-galactose 4-epimerase</fullName>
    </alternativeName>
</protein>
<evidence type="ECO:0000256" key="1">
    <source>
        <dbReference type="ARBA" id="ARBA00000083"/>
    </source>
</evidence>
<reference evidence="12 13" key="1">
    <citation type="submission" date="2017-08" db="EMBL/GenBank/DDBJ databases">
        <title>Reclassification of Bisgaard taxon 37 and 44.</title>
        <authorList>
            <person name="Christensen H."/>
        </authorList>
    </citation>
    <scope>NUCLEOTIDE SEQUENCE [LARGE SCALE GENOMIC DNA]</scope>
    <source>
        <strain evidence="12 13">111</strain>
    </source>
</reference>
<feature type="domain" description="NAD(P)-binding" evidence="11">
    <location>
        <begin position="9"/>
        <end position="332"/>
    </location>
</feature>
<comment type="caution">
    <text evidence="12">The sequence shown here is derived from an EMBL/GenBank/DDBJ whole genome shotgun (WGS) entry which is preliminary data.</text>
</comment>
<organism evidence="12 13">
    <name type="scientific">Psittacicella hinzii</name>
    <dbReference type="NCBI Taxonomy" id="2028575"/>
    <lineage>
        <taxon>Bacteria</taxon>
        <taxon>Pseudomonadati</taxon>
        <taxon>Pseudomonadota</taxon>
        <taxon>Gammaproteobacteria</taxon>
        <taxon>Pasteurellales</taxon>
        <taxon>Psittacicellaceae</taxon>
        <taxon>Psittacicella</taxon>
    </lineage>
</organism>
<gene>
    <name evidence="12" type="primary">galE</name>
    <name evidence="12" type="ORF">CKF58_00515</name>
</gene>
<evidence type="ECO:0000259" key="11">
    <source>
        <dbReference type="Pfam" id="PF16363"/>
    </source>
</evidence>
<comment type="similarity">
    <text evidence="4">Belongs to the NAD(P)-dependent epimerase/dehydratase family.</text>
</comment>
<dbReference type="Proteomes" id="UP000265916">
    <property type="component" value="Unassembled WGS sequence"/>
</dbReference>
<accession>A0A3A1YT95</accession>
<proteinExistence type="inferred from homology"/>
<dbReference type="AlphaFoldDB" id="A0A3A1YT95"/>
<keyword evidence="8" id="KW-0413">Isomerase</keyword>
<dbReference type="RefSeq" id="WP_119530037.1">
    <property type="nucleotide sequence ID" value="NZ_JBHSSP010000021.1"/>
</dbReference>